<evidence type="ECO:0000313" key="2">
    <source>
        <dbReference type="Ensembl" id="ENSDNVP00000014138.1"/>
    </source>
</evidence>
<dbReference type="AlphaFoldDB" id="A0A8C4P8A8"/>
<protein>
    <submittedName>
        <fullName evidence="2">Uncharacterized protein</fullName>
    </submittedName>
</protein>
<proteinExistence type="predicted"/>
<dbReference type="Ensembl" id="ENSDNVT00000016962.1">
    <property type="protein sequence ID" value="ENSDNVP00000014138.1"/>
    <property type="gene ID" value="ENSDNVG00000009930.1"/>
</dbReference>
<reference evidence="2" key="2">
    <citation type="submission" date="2025-09" db="UniProtKB">
        <authorList>
            <consortium name="Ensembl"/>
        </authorList>
    </citation>
    <scope>IDENTIFICATION</scope>
</reference>
<evidence type="ECO:0000256" key="1">
    <source>
        <dbReference type="SAM" id="MobiDB-lite"/>
    </source>
</evidence>
<dbReference type="Proteomes" id="UP000694423">
    <property type="component" value="Unplaced"/>
</dbReference>
<accession>A0A8C4P8A8</accession>
<organism evidence="2 3">
    <name type="scientific">Dromaius novaehollandiae</name>
    <name type="common">Emu</name>
    <dbReference type="NCBI Taxonomy" id="8790"/>
    <lineage>
        <taxon>Eukaryota</taxon>
        <taxon>Metazoa</taxon>
        <taxon>Chordata</taxon>
        <taxon>Craniata</taxon>
        <taxon>Vertebrata</taxon>
        <taxon>Euteleostomi</taxon>
        <taxon>Archelosauria</taxon>
        <taxon>Archosauria</taxon>
        <taxon>Dinosauria</taxon>
        <taxon>Saurischia</taxon>
        <taxon>Theropoda</taxon>
        <taxon>Coelurosauria</taxon>
        <taxon>Aves</taxon>
        <taxon>Palaeognathae</taxon>
        <taxon>Casuariiformes</taxon>
        <taxon>Dromaiidae</taxon>
        <taxon>Dromaius</taxon>
    </lineage>
</organism>
<feature type="region of interest" description="Disordered" evidence="1">
    <location>
        <begin position="149"/>
        <end position="213"/>
    </location>
</feature>
<name>A0A8C4P8A8_DRONO</name>
<reference evidence="2" key="1">
    <citation type="submission" date="2025-08" db="UniProtKB">
        <authorList>
            <consortium name="Ensembl"/>
        </authorList>
    </citation>
    <scope>IDENTIFICATION</scope>
</reference>
<feature type="compositionally biased region" description="Low complexity" evidence="1">
    <location>
        <begin position="149"/>
        <end position="162"/>
    </location>
</feature>
<keyword evidence="3" id="KW-1185">Reference proteome</keyword>
<evidence type="ECO:0000313" key="3">
    <source>
        <dbReference type="Proteomes" id="UP000694423"/>
    </source>
</evidence>
<sequence length="229" mass="24810">MCHQGVPSCLSPPPGTGHLTQAVPKPRPCPLRSPVLTTSSHQRLLVKTRLILIVTGHLTFLARAPIHGIVLRFVAGPQDVLSAVLGLQHHLGCLRAIFLNSSTLRMPEGQSLRKPLYQPCSSRSENSVFSRRSCSISGRSLLLCLPMAGPAAAGSRPSSRGSLRTMGERREEPEPPGSPRTPGRRRPAMRPPPSPLSPLCRRGRGWGRPSARQRQPPLICIIAPYSSFA</sequence>